<dbReference type="Proteomes" id="UP001597085">
    <property type="component" value="Unassembled WGS sequence"/>
</dbReference>
<proteinExistence type="predicted"/>
<accession>A0ABD6CMD1</accession>
<gene>
    <name evidence="1" type="ORF">ACFSBX_09605</name>
</gene>
<dbReference type="EMBL" id="JBHUDK010000008">
    <property type="protein sequence ID" value="MFD1599210.1"/>
    <property type="molecule type" value="Genomic_DNA"/>
</dbReference>
<evidence type="ECO:0008006" key="3">
    <source>
        <dbReference type="Google" id="ProtNLM"/>
    </source>
</evidence>
<organism evidence="1 2">
    <name type="scientific">Halobellus rarus</name>
    <dbReference type="NCBI Taxonomy" id="1126237"/>
    <lineage>
        <taxon>Archaea</taxon>
        <taxon>Methanobacteriati</taxon>
        <taxon>Methanobacteriota</taxon>
        <taxon>Stenosarchaea group</taxon>
        <taxon>Halobacteria</taxon>
        <taxon>Halobacteriales</taxon>
        <taxon>Haloferacaceae</taxon>
        <taxon>Halobellus</taxon>
    </lineage>
</organism>
<protein>
    <recommendedName>
        <fullName evidence="3">Small CPxCG-related zinc finger protein</fullName>
    </recommendedName>
</protein>
<evidence type="ECO:0000313" key="1">
    <source>
        <dbReference type="EMBL" id="MFD1599210.1"/>
    </source>
</evidence>
<dbReference type="AlphaFoldDB" id="A0ABD6CMD1"/>
<comment type="caution">
    <text evidence="1">The sequence shown here is derived from an EMBL/GenBank/DDBJ whole genome shotgun (WGS) entry which is preliminary data.</text>
</comment>
<sequence length="74" mass="8590">MATETPLTCYICGETSEEWITVDMIGLFRDQAAARGRFEEKHGREPESYLFVCPDCESENPYHAENSRKKYGMY</sequence>
<keyword evidence="2" id="KW-1185">Reference proteome</keyword>
<evidence type="ECO:0000313" key="2">
    <source>
        <dbReference type="Proteomes" id="UP001597085"/>
    </source>
</evidence>
<name>A0ABD6CMD1_9EURY</name>
<dbReference type="RefSeq" id="WP_256422617.1">
    <property type="nucleotide sequence ID" value="NZ_JANHDI010000014.1"/>
</dbReference>
<reference evidence="1 2" key="1">
    <citation type="journal article" date="2019" name="Int. J. Syst. Evol. Microbiol.">
        <title>The Global Catalogue of Microorganisms (GCM) 10K type strain sequencing project: providing services to taxonomists for standard genome sequencing and annotation.</title>
        <authorList>
            <consortium name="The Broad Institute Genomics Platform"/>
            <consortium name="The Broad Institute Genome Sequencing Center for Infectious Disease"/>
            <person name="Wu L."/>
            <person name="Ma J."/>
        </authorList>
    </citation>
    <scope>NUCLEOTIDE SEQUENCE [LARGE SCALE GENOMIC DNA]</scope>
    <source>
        <strain evidence="1 2">CGMCC 1.12121</strain>
    </source>
</reference>